<dbReference type="Proteomes" id="UP000070700">
    <property type="component" value="Unassembled WGS sequence"/>
</dbReference>
<dbReference type="EMBL" id="KQ947405">
    <property type="protein sequence ID" value="KUJ23356.1"/>
    <property type="molecule type" value="Genomic_DNA"/>
</dbReference>
<evidence type="ECO:0000313" key="2">
    <source>
        <dbReference type="EMBL" id="KUJ23356.1"/>
    </source>
</evidence>
<feature type="compositionally biased region" description="Acidic residues" evidence="1">
    <location>
        <begin position="122"/>
        <end position="134"/>
    </location>
</feature>
<evidence type="ECO:0000313" key="3">
    <source>
        <dbReference type="Proteomes" id="UP000070700"/>
    </source>
</evidence>
<dbReference type="GeneID" id="28823741"/>
<dbReference type="KEGG" id="psco:LY89DRAFT_680116"/>
<gene>
    <name evidence="2" type="ORF">LY89DRAFT_680116</name>
</gene>
<name>A0A194XT84_MOLSC</name>
<accession>A0A194XT84</accession>
<feature type="compositionally biased region" description="Acidic residues" evidence="1">
    <location>
        <begin position="92"/>
        <end position="109"/>
    </location>
</feature>
<feature type="compositionally biased region" description="Basic and acidic residues" evidence="1">
    <location>
        <begin position="136"/>
        <end position="147"/>
    </location>
</feature>
<reference evidence="2 3" key="1">
    <citation type="submission" date="2015-10" db="EMBL/GenBank/DDBJ databases">
        <title>Full genome of DAOMC 229536 Phialocephala scopiformis, a fungal endophyte of spruce producing the potent anti-insectan compound rugulosin.</title>
        <authorList>
            <consortium name="DOE Joint Genome Institute"/>
            <person name="Walker A.K."/>
            <person name="Frasz S.L."/>
            <person name="Seifert K.A."/>
            <person name="Miller J.D."/>
            <person name="Mondo S.J."/>
            <person name="Labutti K."/>
            <person name="Lipzen A."/>
            <person name="Dockter R."/>
            <person name="Kennedy M."/>
            <person name="Grigoriev I.V."/>
            <person name="Spatafora J.W."/>
        </authorList>
    </citation>
    <scope>NUCLEOTIDE SEQUENCE [LARGE SCALE GENOMIC DNA]</scope>
    <source>
        <strain evidence="2 3">CBS 120377</strain>
    </source>
</reference>
<dbReference type="RefSeq" id="XP_018077711.1">
    <property type="nucleotide sequence ID" value="XM_018214015.1"/>
</dbReference>
<keyword evidence="3" id="KW-1185">Reference proteome</keyword>
<protein>
    <submittedName>
        <fullName evidence="2">Uncharacterized protein</fullName>
    </submittedName>
</protein>
<proteinExistence type="predicted"/>
<dbReference type="InParanoid" id="A0A194XT84"/>
<sequence>MKTRMQNKLGPAAASVLQASTQIKTTRTRRTKRARKRIMREVVKRRRVPRVHEGEPWLHNLRRWQASQIEEGDVLYEIDEEAGETRGRGVSEELEDPEMSEVYYTEEEVSVSTDVTDSQGGIDDEEEDADEGLDDGQLRGEKDQKRDDDDDEMGGSFFAGPLVLRHFAAC</sequence>
<feature type="region of interest" description="Disordered" evidence="1">
    <location>
        <begin position="80"/>
        <end position="158"/>
    </location>
</feature>
<dbReference type="AlphaFoldDB" id="A0A194XT84"/>
<evidence type="ECO:0000256" key="1">
    <source>
        <dbReference type="SAM" id="MobiDB-lite"/>
    </source>
</evidence>
<organism evidence="2 3">
    <name type="scientific">Mollisia scopiformis</name>
    <name type="common">Conifer needle endophyte fungus</name>
    <name type="synonym">Phialocephala scopiformis</name>
    <dbReference type="NCBI Taxonomy" id="149040"/>
    <lineage>
        <taxon>Eukaryota</taxon>
        <taxon>Fungi</taxon>
        <taxon>Dikarya</taxon>
        <taxon>Ascomycota</taxon>
        <taxon>Pezizomycotina</taxon>
        <taxon>Leotiomycetes</taxon>
        <taxon>Helotiales</taxon>
        <taxon>Mollisiaceae</taxon>
        <taxon>Mollisia</taxon>
    </lineage>
</organism>